<dbReference type="Proteomes" id="UP000799302">
    <property type="component" value="Unassembled WGS sequence"/>
</dbReference>
<dbReference type="Pfam" id="PF07992">
    <property type="entry name" value="Pyr_redox_2"/>
    <property type="match status" value="1"/>
</dbReference>
<dbReference type="SUPFAM" id="SSF51905">
    <property type="entry name" value="FAD/NAD(P)-binding domain"/>
    <property type="match status" value="1"/>
</dbReference>
<dbReference type="PANTHER" id="PTHR43014">
    <property type="entry name" value="MERCURIC REDUCTASE"/>
    <property type="match status" value="1"/>
</dbReference>
<dbReference type="InterPro" id="IPR023753">
    <property type="entry name" value="FAD/NAD-binding_dom"/>
</dbReference>
<comment type="cofactor">
    <cofactor evidence="5">
        <name>FAD</name>
        <dbReference type="ChEBI" id="CHEBI:57692"/>
    </cofactor>
    <text evidence="5">Binds 1 FAD per subunit.</text>
</comment>
<dbReference type="Gene3D" id="3.30.390.30">
    <property type="match status" value="1"/>
</dbReference>
<keyword evidence="3 5" id="KW-0274">FAD</keyword>
<dbReference type="PRINTS" id="PR00411">
    <property type="entry name" value="PNDRDTASEI"/>
</dbReference>
<feature type="active site" description="Proton acceptor" evidence="4">
    <location>
        <position position="462"/>
    </location>
</feature>
<dbReference type="InterPro" id="IPR004099">
    <property type="entry name" value="Pyr_nucl-diS_OxRdtase_dimer"/>
</dbReference>
<keyword evidence="10" id="KW-1185">Reference proteome</keyword>
<dbReference type="EMBL" id="MU004231">
    <property type="protein sequence ID" value="KAF2672829.1"/>
    <property type="molecule type" value="Genomic_DNA"/>
</dbReference>
<proteinExistence type="inferred from homology"/>
<feature type="binding site" evidence="5">
    <location>
        <position position="282"/>
    </location>
    <ligand>
        <name>NAD(+)</name>
        <dbReference type="ChEBI" id="CHEBI:57540"/>
    </ligand>
</feature>
<evidence type="ECO:0000256" key="2">
    <source>
        <dbReference type="ARBA" id="ARBA00022630"/>
    </source>
</evidence>
<organism evidence="9 10">
    <name type="scientific">Microthyrium microscopicum</name>
    <dbReference type="NCBI Taxonomy" id="703497"/>
    <lineage>
        <taxon>Eukaryota</taxon>
        <taxon>Fungi</taxon>
        <taxon>Dikarya</taxon>
        <taxon>Ascomycota</taxon>
        <taxon>Pezizomycotina</taxon>
        <taxon>Dothideomycetes</taxon>
        <taxon>Dothideomycetes incertae sedis</taxon>
        <taxon>Microthyriales</taxon>
        <taxon>Microthyriaceae</taxon>
        <taxon>Microthyrium</taxon>
    </lineage>
</organism>
<accession>A0A6A6UKQ0</accession>
<evidence type="ECO:0000259" key="7">
    <source>
        <dbReference type="Pfam" id="PF02852"/>
    </source>
</evidence>
<evidence type="ECO:0000259" key="8">
    <source>
        <dbReference type="Pfam" id="PF07992"/>
    </source>
</evidence>
<feature type="domain" description="Pyridine nucleotide-disulphide oxidoreductase dimerisation" evidence="7">
    <location>
        <begin position="365"/>
        <end position="470"/>
    </location>
</feature>
<evidence type="ECO:0000256" key="4">
    <source>
        <dbReference type="PIRSR" id="PIRSR000350-2"/>
    </source>
</evidence>
<dbReference type="GO" id="GO:0050660">
    <property type="term" value="F:flavin adenine dinucleotide binding"/>
    <property type="evidence" value="ECO:0007669"/>
    <property type="project" value="TreeGrafter"/>
</dbReference>
<evidence type="ECO:0000256" key="1">
    <source>
        <dbReference type="ARBA" id="ARBA00007532"/>
    </source>
</evidence>
<dbReference type="InterPro" id="IPR036188">
    <property type="entry name" value="FAD/NAD-bd_sf"/>
</dbReference>
<sequence>MSTAPPASYDAIIIGSGQSGNPLASALTAAGHSTALIEATHIGGCCINDGCTPTKTLVASARVAYLARRAASYGITVPTVGVDMPAVRQRKRDIVSSWRSGSEGRLEKAGVKVVMGKARFTGEREIVVDLVGGGEERMVGKKVFVNVGERPVVPDLVGLSEVMEKSPDRVLDSTSVQELGVVPGKLLVLGGGYIGLEFGQLFRRLGAEVTVVQRADRLAVREDEDIAECLKGILEEDGIEVLVGSQATEIKMAGGEKLELTVKSKDGLEKKLEGTHVLLATGRRPNTDTLDLDKTSVKVNKRGYIEFNDDLTTSVEGIYVLGDVKGPPAFTHVSYDDFRILRDSLGLNPDGKIVTRTVKSRDGLVPYCMYTDPQLGHVGLHLHEVPAGTKVKVAKMPMSYVARALETDEPRGMMKAVVDAETGKIVGFTCLGIEGGELVSVVQLAMMGGLHYQQLADAVFAHPAIAECLNNLWGYLEDV</sequence>
<evidence type="ECO:0000256" key="5">
    <source>
        <dbReference type="PIRSR" id="PIRSR000350-3"/>
    </source>
</evidence>
<protein>
    <submittedName>
        <fullName evidence="9">FAD-dependent pyridine nucleotide-disulfide oxidoreductase</fullName>
    </submittedName>
</protein>
<dbReference type="PRINTS" id="PR00368">
    <property type="entry name" value="FADPNR"/>
</dbReference>
<feature type="disulfide bond" description="Redox-active" evidence="6">
    <location>
        <begin position="46"/>
        <end position="51"/>
    </location>
</feature>
<dbReference type="InterPro" id="IPR016156">
    <property type="entry name" value="FAD/NAD-linked_Rdtase_dimer_sf"/>
</dbReference>
<dbReference type="SUPFAM" id="SSF55424">
    <property type="entry name" value="FAD/NAD-linked reductases, dimerisation (C-terminal) domain"/>
    <property type="match status" value="1"/>
</dbReference>
<evidence type="ECO:0000313" key="9">
    <source>
        <dbReference type="EMBL" id="KAF2672829.1"/>
    </source>
</evidence>
<dbReference type="PANTHER" id="PTHR43014:SF2">
    <property type="entry name" value="MERCURIC REDUCTASE"/>
    <property type="match status" value="1"/>
</dbReference>
<dbReference type="Pfam" id="PF02852">
    <property type="entry name" value="Pyr_redox_dim"/>
    <property type="match status" value="1"/>
</dbReference>
<feature type="binding site" evidence="5">
    <location>
        <position position="55"/>
    </location>
    <ligand>
        <name>FAD</name>
        <dbReference type="ChEBI" id="CHEBI:57692"/>
    </ligand>
</feature>
<dbReference type="GO" id="GO:0003955">
    <property type="term" value="F:NAD(P)H dehydrogenase (quinone) activity"/>
    <property type="evidence" value="ECO:0007669"/>
    <property type="project" value="TreeGrafter"/>
</dbReference>
<feature type="binding site" evidence="5">
    <location>
        <position position="323"/>
    </location>
    <ligand>
        <name>FAD</name>
        <dbReference type="ChEBI" id="CHEBI:57692"/>
    </ligand>
</feature>
<dbReference type="AlphaFoldDB" id="A0A6A6UKQ0"/>
<feature type="binding site" evidence="5">
    <location>
        <begin position="190"/>
        <end position="197"/>
    </location>
    <ligand>
        <name>NAD(+)</name>
        <dbReference type="ChEBI" id="CHEBI:57540"/>
    </ligand>
</feature>
<keyword evidence="5" id="KW-0520">NAD</keyword>
<dbReference type="PIRSF" id="PIRSF000350">
    <property type="entry name" value="Mercury_reductase_MerA"/>
    <property type="match status" value="1"/>
</dbReference>
<evidence type="ECO:0000256" key="6">
    <source>
        <dbReference type="PIRSR" id="PIRSR000350-4"/>
    </source>
</evidence>
<evidence type="ECO:0000256" key="3">
    <source>
        <dbReference type="ARBA" id="ARBA00022827"/>
    </source>
</evidence>
<evidence type="ECO:0000313" key="10">
    <source>
        <dbReference type="Proteomes" id="UP000799302"/>
    </source>
</evidence>
<dbReference type="Gene3D" id="3.50.50.60">
    <property type="entry name" value="FAD/NAD(P)-binding domain"/>
    <property type="match status" value="2"/>
</dbReference>
<feature type="domain" description="FAD/NAD(P)-binding" evidence="8">
    <location>
        <begin position="9"/>
        <end position="335"/>
    </location>
</feature>
<name>A0A6A6UKQ0_9PEZI</name>
<keyword evidence="2" id="KW-0285">Flavoprotein</keyword>
<gene>
    <name evidence="9" type="ORF">BT63DRAFT_421036</name>
</gene>
<dbReference type="OrthoDB" id="361797at2759"/>
<reference evidence="9" key="1">
    <citation type="journal article" date="2020" name="Stud. Mycol.">
        <title>101 Dothideomycetes genomes: a test case for predicting lifestyles and emergence of pathogens.</title>
        <authorList>
            <person name="Haridas S."/>
            <person name="Albert R."/>
            <person name="Binder M."/>
            <person name="Bloem J."/>
            <person name="Labutti K."/>
            <person name="Salamov A."/>
            <person name="Andreopoulos B."/>
            <person name="Baker S."/>
            <person name="Barry K."/>
            <person name="Bills G."/>
            <person name="Bluhm B."/>
            <person name="Cannon C."/>
            <person name="Castanera R."/>
            <person name="Culley D."/>
            <person name="Daum C."/>
            <person name="Ezra D."/>
            <person name="Gonzalez J."/>
            <person name="Henrissat B."/>
            <person name="Kuo A."/>
            <person name="Liang C."/>
            <person name="Lipzen A."/>
            <person name="Lutzoni F."/>
            <person name="Magnuson J."/>
            <person name="Mondo S."/>
            <person name="Nolan M."/>
            <person name="Ohm R."/>
            <person name="Pangilinan J."/>
            <person name="Park H.-J."/>
            <person name="Ramirez L."/>
            <person name="Alfaro M."/>
            <person name="Sun H."/>
            <person name="Tritt A."/>
            <person name="Yoshinaga Y."/>
            <person name="Zwiers L.-H."/>
            <person name="Turgeon B."/>
            <person name="Goodwin S."/>
            <person name="Spatafora J."/>
            <person name="Crous P."/>
            <person name="Grigoriev I."/>
        </authorList>
    </citation>
    <scope>NUCLEOTIDE SEQUENCE</scope>
    <source>
        <strain evidence="9">CBS 115976</strain>
    </source>
</reference>
<keyword evidence="5" id="KW-0547">Nucleotide-binding</keyword>
<dbReference type="InterPro" id="IPR001100">
    <property type="entry name" value="Pyr_nuc-diS_OxRdtase"/>
</dbReference>
<comment type="similarity">
    <text evidence="1">Belongs to the class-I pyridine nucleotide-disulfide oxidoreductase family.</text>
</comment>